<dbReference type="EC" id="2.-.-.-" evidence="12"/>
<dbReference type="OrthoDB" id="2748310at2759"/>
<gene>
    <name evidence="14" type="ORF">MICPUN_84585</name>
</gene>
<evidence type="ECO:0000256" key="5">
    <source>
        <dbReference type="ARBA" id="ARBA00022502"/>
    </source>
</evidence>
<dbReference type="GeneID" id="8245532"/>
<dbReference type="Gene3D" id="3.40.720.10">
    <property type="entry name" value="Alkaline Phosphatase, subunit A"/>
    <property type="match status" value="1"/>
</dbReference>
<feature type="transmembrane region" description="Helical" evidence="12">
    <location>
        <begin position="791"/>
        <end position="816"/>
    </location>
</feature>
<feature type="transmembrane region" description="Helical" evidence="12">
    <location>
        <begin position="588"/>
        <end position="607"/>
    </location>
</feature>
<dbReference type="FunCoup" id="C1FFW8">
    <property type="interactions" value="1663"/>
</dbReference>
<dbReference type="GO" id="GO:0051377">
    <property type="term" value="F:mannose-ethanolamine phosphotransferase activity"/>
    <property type="evidence" value="ECO:0007669"/>
    <property type="project" value="UniProtKB-UniRule"/>
</dbReference>
<keyword evidence="5 12" id="KW-0337">GPI-anchor biosynthesis</keyword>
<keyword evidence="8 12" id="KW-0256">Endoplasmic reticulum</keyword>
<dbReference type="AlphaFoldDB" id="C1FFW8"/>
<evidence type="ECO:0000313" key="14">
    <source>
        <dbReference type="EMBL" id="ACO69445.1"/>
    </source>
</evidence>
<organism evidence="14 15">
    <name type="scientific">Micromonas commoda (strain RCC299 / NOUM17 / CCMP2709)</name>
    <name type="common">Picoplanktonic green alga</name>
    <dbReference type="NCBI Taxonomy" id="296587"/>
    <lineage>
        <taxon>Eukaryota</taxon>
        <taxon>Viridiplantae</taxon>
        <taxon>Chlorophyta</taxon>
        <taxon>Mamiellophyceae</taxon>
        <taxon>Mamiellales</taxon>
        <taxon>Mamiellaceae</taxon>
        <taxon>Micromonas</taxon>
    </lineage>
</organism>
<dbReference type="STRING" id="296587.C1FFW8"/>
<evidence type="ECO:0000256" key="6">
    <source>
        <dbReference type="ARBA" id="ARBA00022679"/>
    </source>
</evidence>
<evidence type="ECO:0000256" key="4">
    <source>
        <dbReference type="ARBA" id="ARBA00020831"/>
    </source>
</evidence>
<dbReference type="InterPro" id="IPR017850">
    <property type="entry name" value="Alkaline_phosphatase_core_sf"/>
</dbReference>
<feature type="transmembrane region" description="Helical" evidence="12">
    <location>
        <begin position="685"/>
        <end position="712"/>
    </location>
</feature>
<dbReference type="EMBL" id="CP001575">
    <property type="protein sequence ID" value="ACO69445.1"/>
    <property type="molecule type" value="Genomic_DNA"/>
</dbReference>
<dbReference type="CDD" id="cd16020">
    <property type="entry name" value="GPI_EPT_1"/>
    <property type="match status" value="1"/>
</dbReference>
<feature type="transmembrane region" description="Helical" evidence="12">
    <location>
        <begin position="12"/>
        <end position="29"/>
    </location>
</feature>
<name>C1FFW8_MICCC</name>
<dbReference type="GO" id="GO:0005789">
    <property type="term" value="C:endoplasmic reticulum membrane"/>
    <property type="evidence" value="ECO:0007669"/>
    <property type="project" value="UniProtKB-SubCell"/>
</dbReference>
<feature type="transmembrane region" description="Helical" evidence="12">
    <location>
        <begin position="613"/>
        <end position="632"/>
    </location>
</feature>
<protein>
    <recommendedName>
        <fullName evidence="4 12">GPI ethanolamine phosphate transferase 1</fullName>
        <ecNumber evidence="12">2.-.-.-</ecNumber>
    </recommendedName>
</protein>
<evidence type="ECO:0000256" key="8">
    <source>
        <dbReference type="ARBA" id="ARBA00022824"/>
    </source>
</evidence>
<feature type="transmembrane region" description="Helical" evidence="12">
    <location>
        <begin position="753"/>
        <end position="771"/>
    </location>
</feature>
<keyword evidence="11" id="KW-0325">Glycoprotein</keyword>
<evidence type="ECO:0000313" key="15">
    <source>
        <dbReference type="Proteomes" id="UP000002009"/>
    </source>
</evidence>
<evidence type="ECO:0000256" key="1">
    <source>
        <dbReference type="ARBA" id="ARBA00004477"/>
    </source>
</evidence>
<dbReference type="Pfam" id="PF01663">
    <property type="entry name" value="Phosphodiest"/>
    <property type="match status" value="1"/>
</dbReference>
<evidence type="ECO:0000256" key="10">
    <source>
        <dbReference type="ARBA" id="ARBA00023136"/>
    </source>
</evidence>
<evidence type="ECO:0000259" key="13">
    <source>
        <dbReference type="Pfam" id="PF04987"/>
    </source>
</evidence>
<dbReference type="InterPro" id="IPR037671">
    <property type="entry name" value="PIGN_N"/>
</dbReference>
<accession>C1FFW8</accession>
<dbReference type="InterPro" id="IPR002591">
    <property type="entry name" value="Phosphodiest/P_Trfase"/>
</dbReference>
<keyword evidence="9 12" id="KW-1133">Transmembrane helix</keyword>
<keyword evidence="15" id="KW-1185">Reference proteome</keyword>
<dbReference type="eggNOG" id="KOG2124">
    <property type="taxonomic scope" value="Eukaryota"/>
</dbReference>
<sequence length="897" mass="97196">SDTRMISSGQNRLVAFGIVLHALLVYALFDVHFTSPLVHGIEPVTAAFAGPASRLVVIVADGLRADRLFELEGRDGRETGAPRGEKVPRAPFLHAIARESGRWGVSHARPPTESRPGHVALLAGFWEDPSAITKGWQANAVEFDHLLNQSLAAWAIGAPSVVPLFSKGIPHVRSRMYAEELEDFAASSNHAALDEWVFDRAIEVLVGNITEDEQRAGATLETERSALEGDKVVFLLHLLGLDSAGHAHKPSGEGYAENIRVVDAGVRRLAAAFEERFGPEDGGTAFLFTADHGMSNRGAHGDGDPGCTETPFVAWGAGIASTASRTPVDIACVPRGKDAPTPEAEWGLKDEERCDIEQADVASLGASLLGIPPPIHNSGVLPVSYLSPRRSDLRSGAAVSNAAQLLSVYRRKSAITAESSLTAYLSPSGLQAYKPLALAKDRLSDAVSARQSGHHNDAIDMAQRLARECLDGITYLHLYDRWLLMGTITACFLAWIVFLGSKLVLEQLDTTARDQGNGIDADKVHSMVAFAAAGVVCVVLALRRSPVTYYAYFNLPLYFVWYSSAVFSKISLKTSAHTRMGLYQASRAFATIAVAVAATQLLCRGFHERIVFSWMFVAASGVLLLLSGWVGARSWMPEISRDQRHVVMSASAASAIAALAFAALAPFTTFPIELNADSNLVIAAAVYALFSISYESLFYAVLGVATLAWLCLERCMQKLYAMNQIDYRGKKGELTFMSVSHLRKLEPGDIRHAAIFLVLINAAFFGTGNIASVASFEISSVYRFTTRFNPFLMGGLLMLKVLIPMITVAVAFLALLKLQRVPAFPVYLVFVVLSDLMAARFFYQVTTEGSWQDIGMSISRYALMGTQIVLIQVFLGLADLYTHCLSINGVAAKAKMQ</sequence>
<evidence type="ECO:0000256" key="2">
    <source>
        <dbReference type="ARBA" id="ARBA00004687"/>
    </source>
</evidence>
<dbReference type="InterPro" id="IPR007070">
    <property type="entry name" value="GPI_EtnP_transferase_1"/>
</dbReference>
<dbReference type="InterPro" id="IPR017852">
    <property type="entry name" value="GPI_EtnP_transferase_1_C"/>
</dbReference>
<feature type="non-terminal residue" evidence="14">
    <location>
        <position position="1"/>
    </location>
</feature>
<feature type="transmembrane region" description="Helical" evidence="12">
    <location>
        <begin position="549"/>
        <end position="567"/>
    </location>
</feature>
<dbReference type="SUPFAM" id="SSF53649">
    <property type="entry name" value="Alkaline phosphatase-like"/>
    <property type="match status" value="1"/>
</dbReference>
<feature type="transmembrane region" description="Helical" evidence="12">
    <location>
        <begin position="482"/>
        <end position="505"/>
    </location>
</feature>
<evidence type="ECO:0000256" key="9">
    <source>
        <dbReference type="ARBA" id="ARBA00022989"/>
    </source>
</evidence>
<evidence type="ECO:0000256" key="3">
    <source>
        <dbReference type="ARBA" id="ARBA00008400"/>
    </source>
</evidence>
<dbReference type="Pfam" id="PF04987">
    <property type="entry name" value="PigN"/>
    <property type="match status" value="1"/>
</dbReference>
<dbReference type="PANTHER" id="PTHR12250">
    <property type="entry name" value="PHOSPHATIDYLINOSITOL GLYCAN, CLASS N"/>
    <property type="match status" value="1"/>
</dbReference>
<dbReference type="InParanoid" id="C1FFW8"/>
<dbReference type="PANTHER" id="PTHR12250:SF0">
    <property type="entry name" value="GPI ETHANOLAMINE PHOSPHATE TRANSFERASE 1"/>
    <property type="match status" value="1"/>
</dbReference>
<comment type="similarity">
    <text evidence="3 12">Belongs to the PIGG/PIGN/PIGO family. PIGN subfamily.</text>
</comment>
<feature type="transmembrane region" description="Helical" evidence="12">
    <location>
        <begin position="644"/>
        <end position="665"/>
    </location>
</feature>
<feature type="transmembrane region" description="Helical" evidence="12">
    <location>
        <begin position="858"/>
        <end position="878"/>
    </location>
</feature>
<dbReference type="KEGG" id="mis:MICPUN_84585"/>
<keyword evidence="10 12" id="KW-0472">Membrane</keyword>
<keyword evidence="6 12" id="KW-0808">Transferase</keyword>
<dbReference type="UniPathway" id="UPA00196"/>
<dbReference type="OMA" id="QSYFHRE"/>
<evidence type="ECO:0000256" key="11">
    <source>
        <dbReference type="ARBA" id="ARBA00023180"/>
    </source>
</evidence>
<dbReference type="Proteomes" id="UP000002009">
    <property type="component" value="Chromosome 8"/>
</dbReference>
<evidence type="ECO:0000256" key="7">
    <source>
        <dbReference type="ARBA" id="ARBA00022692"/>
    </source>
</evidence>
<feature type="domain" description="GPI ethanolamine phosphate transferase 1 C-terminal" evidence="13">
    <location>
        <begin position="659"/>
        <end position="850"/>
    </location>
</feature>
<dbReference type="GO" id="GO:0006506">
    <property type="term" value="P:GPI anchor biosynthetic process"/>
    <property type="evidence" value="ECO:0007669"/>
    <property type="project" value="UniProtKB-UniPathway"/>
</dbReference>
<evidence type="ECO:0000256" key="12">
    <source>
        <dbReference type="RuleBase" id="RU367138"/>
    </source>
</evidence>
<dbReference type="RefSeq" id="XP_002508187.1">
    <property type="nucleotide sequence ID" value="XM_002508141.1"/>
</dbReference>
<keyword evidence="7 12" id="KW-0812">Transmembrane</keyword>
<reference evidence="14 15" key="1">
    <citation type="journal article" date="2009" name="Science">
        <title>Green evolution and dynamic adaptations revealed by genomes of the marine picoeukaryotes Micromonas.</title>
        <authorList>
            <person name="Worden A.Z."/>
            <person name="Lee J.H."/>
            <person name="Mock T."/>
            <person name="Rouze P."/>
            <person name="Simmons M.P."/>
            <person name="Aerts A.L."/>
            <person name="Allen A.E."/>
            <person name="Cuvelier M.L."/>
            <person name="Derelle E."/>
            <person name="Everett M.V."/>
            <person name="Foulon E."/>
            <person name="Grimwood J."/>
            <person name="Gundlach H."/>
            <person name="Henrissat B."/>
            <person name="Napoli C."/>
            <person name="McDonald S.M."/>
            <person name="Parker M.S."/>
            <person name="Rombauts S."/>
            <person name="Salamov A."/>
            <person name="Von Dassow P."/>
            <person name="Badger J.H."/>
            <person name="Coutinho P.M."/>
            <person name="Demir E."/>
            <person name="Dubchak I."/>
            <person name="Gentemann C."/>
            <person name="Eikrem W."/>
            <person name="Gready J.E."/>
            <person name="John U."/>
            <person name="Lanier W."/>
            <person name="Lindquist E.A."/>
            <person name="Lucas S."/>
            <person name="Mayer K.F."/>
            <person name="Moreau H."/>
            <person name="Not F."/>
            <person name="Otillar R."/>
            <person name="Panaud O."/>
            <person name="Pangilinan J."/>
            <person name="Paulsen I."/>
            <person name="Piegu B."/>
            <person name="Poliakov A."/>
            <person name="Robbens S."/>
            <person name="Schmutz J."/>
            <person name="Toulza E."/>
            <person name="Wyss T."/>
            <person name="Zelensky A."/>
            <person name="Zhou K."/>
            <person name="Armbrust E.V."/>
            <person name="Bhattacharya D."/>
            <person name="Goodenough U.W."/>
            <person name="Van de Peer Y."/>
            <person name="Grigoriev I.V."/>
        </authorList>
    </citation>
    <scope>NUCLEOTIDE SEQUENCE [LARGE SCALE GENOMIC DNA]</scope>
    <source>
        <strain evidence="15">RCC299 / NOUM17</strain>
    </source>
</reference>
<feature type="transmembrane region" description="Helical" evidence="12">
    <location>
        <begin position="823"/>
        <end position="843"/>
    </location>
</feature>
<feature type="transmembrane region" description="Helical" evidence="12">
    <location>
        <begin position="526"/>
        <end position="543"/>
    </location>
</feature>
<comment type="subcellular location">
    <subcellularLocation>
        <location evidence="1 12">Endoplasmic reticulum membrane</location>
        <topology evidence="1 12">Multi-pass membrane protein</topology>
    </subcellularLocation>
</comment>
<proteinExistence type="inferred from homology"/>
<comment type="pathway">
    <text evidence="2 12">Glycolipid biosynthesis; glycosylphosphatidylinositol-anchor biosynthesis.</text>
</comment>
<comment type="function">
    <text evidence="12">Ethanolamine phosphate transferase involved in glycosylphosphatidylinositol-anchor biosynthesis. Transfers ethanolamine phosphate to the first alpha-1,4-linked mannose of the glycosylphosphatidylinositol precursor of GPI-anchor.</text>
</comment>